<sequence>MSRLKMSQHQLQYLSLQLKKRLLLTVIIIKKRKIQVGDLFAKRRIIIIIKYQFKKGVQT</sequence>
<evidence type="ECO:0000313" key="2">
    <source>
        <dbReference type="Proteomes" id="UP001163603"/>
    </source>
</evidence>
<protein>
    <submittedName>
        <fullName evidence="1">Uncharacterized protein</fullName>
    </submittedName>
</protein>
<gene>
    <name evidence="1" type="ORF">Pint_34290</name>
</gene>
<name>A0ACC0X990_9ROSI</name>
<keyword evidence="2" id="KW-1185">Reference proteome</keyword>
<dbReference type="EMBL" id="CM047749">
    <property type="protein sequence ID" value="KAJ0011216.1"/>
    <property type="molecule type" value="Genomic_DNA"/>
</dbReference>
<evidence type="ECO:0000313" key="1">
    <source>
        <dbReference type="EMBL" id="KAJ0011216.1"/>
    </source>
</evidence>
<accession>A0ACC0X990</accession>
<proteinExistence type="predicted"/>
<organism evidence="1 2">
    <name type="scientific">Pistacia integerrima</name>
    <dbReference type="NCBI Taxonomy" id="434235"/>
    <lineage>
        <taxon>Eukaryota</taxon>
        <taxon>Viridiplantae</taxon>
        <taxon>Streptophyta</taxon>
        <taxon>Embryophyta</taxon>
        <taxon>Tracheophyta</taxon>
        <taxon>Spermatophyta</taxon>
        <taxon>Magnoliopsida</taxon>
        <taxon>eudicotyledons</taxon>
        <taxon>Gunneridae</taxon>
        <taxon>Pentapetalae</taxon>
        <taxon>rosids</taxon>
        <taxon>malvids</taxon>
        <taxon>Sapindales</taxon>
        <taxon>Anacardiaceae</taxon>
        <taxon>Pistacia</taxon>
    </lineage>
</organism>
<reference evidence="2" key="1">
    <citation type="journal article" date="2023" name="G3 (Bethesda)">
        <title>Genome assembly and association tests identify interacting loci associated with vigor, precocity, and sex in interspecific pistachio rootstocks.</title>
        <authorList>
            <person name="Palmer W."/>
            <person name="Jacygrad E."/>
            <person name="Sagayaradj S."/>
            <person name="Cavanaugh K."/>
            <person name="Han R."/>
            <person name="Bertier L."/>
            <person name="Beede B."/>
            <person name="Kafkas S."/>
            <person name="Golino D."/>
            <person name="Preece J."/>
            <person name="Michelmore R."/>
        </authorList>
    </citation>
    <scope>NUCLEOTIDE SEQUENCE [LARGE SCALE GENOMIC DNA]</scope>
</reference>
<comment type="caution">
    <text evidence="1">The sequence shown here is derived from an EMBL/GenBank/DDBJ whole genome shotgun (WGS) entry which is preliminary data.</text>
</comment>
<dbReference type="Proteomes" id="UP001163603">
    <property type="component" value="Chromosome 14"/>
</dbReference>